<keyword evidence="3" id="KW-1185">Reference proteome</keyword>
<dbReference type="AlphaFoldDB" id="A0A1U7JK23"/>
<evidence type="ECO:0000256" key="1">
    <source>
        <dbReference type="SAM" id="Phobius"/>
    </source>
</evidence>
<keyword evidence="1" id="KW-1133">Transmembrane helix</keyword>
<keyword evidence="1" id="KW-0812">Transmembrane</keyword>
<dbReference type="STRING" id="197461.A3843_05295"/>
<reference evidence="2 3" key="1">
    <citation type="submission" date="2016-03" db="EMBL/GenBank/DDBJ databases">
        <title>Genome sequence of Nesiotobacter sp. nov., a moderately halophilic alphaproteobacterium isolated from the Yellow Sea, China.</title>
        <authorList>
            <person name="Zhang G."/>
            <person name="Zhang R."/>
        </authorList>
    </citation>
    <scope>NUCLEOTIDE SEQUENCE [LARGE SCALE GENOMIC DNA]</scope>
    <source>
        <strain evidence="2 3">WB1-6</strain>
    </source>
</reference>
<dbReference type="OrthoDB" id="7679471at2"/>
<feature type="transmembrane region" description="Helical" evidence="1">
    <location>
        <begin position="27"/>
        <end position="47"/>
    </location>
</feature>
<accession>A0A1U7JK23</accession>
<dbReference type="RefSeq" id="WP_036489820.1">
    <property type="nucleotide sequence ID" value="NZ_LVVZ01000008.1"/>
</dbReference>
<dbReference type="Proteomes" id="UP000185783">
    <property type="component" value="Unassembled WGS sequence"/>
</dbReference>
<name>A0A1U7JK23_9HYPH</name>
<dbReference type="InterPro" id="IPR057700">
    <property type="entry name" value="DUF7940"/>
</dbReference>
<protein>
    <submittedName>
        <fullName evidence="2">Uncharacterized protein</fullName>
    </submittedName>
</protein>
<proteinExistence type="predicted"/>
<organism evidence="2 3">
    <name type="scientific">Pseudovibrio exalbescens</name>
    <dbReference type="NCBI Taxonomy" id="197461"/>
    <lineage>
        <taxon>Bacteria</taxon>
        <taxon>Pseudomonadati</taxon>
        <taxon>Pseudomonadota</taxon>
        <taxon>Alphaproteobacteria</taxon>
        <taxon>Hyphomicrobiales</taxon>
        <taxon>Stappiaceae</taxon>
        <taxon>Pseudovibrio</taxon>
    </lineage>
</organism>
<dbReference type="EMBL" id="LVVZ01000008">
    <property type="protein sequence ID" value="OKL45001.1"/>
    <property type="molecule type" value="Genomic_DNA"/>
</dbReference>
<sequence>MKIQNQRPARGVLVADWRRVLARAWSLRLLIIAAVLQGLEAAIPYLGGFVPEGVMLALSFIATAGAFAARLMAQKELSR</sequence>
<keyword evidence="1" id="KW-0472">Membrane</keyword>
<feature type="transmembrane region" description="Helical" evidence="1">
    <location>
        <begin position="53"/>
        <end position="73"/>
    </location>
</feature>
<dbReference type="Pfam" id="PF25612">
    <property type="entry name" value="DUF7940"/>
    <property type="match status" value="1"/>
</dbReference>
<evidence type="ECO:0000313" key="2">
    <source>
        <dbReference type="EMBL" id="OKL45001.1"/>
    </source>
</evidence>
<evidence type="ECO:0000313" key="3">
    <source>
        <dbReference type="Proteomes" id="UP000185783"/>
    </source>
</evidence>
<comment type="caution">
    <text evidence="2">The sequence shown here is derived from an EMBL/GenBank/DDBJ whole genome shotgun (WGS) entry which is preliminary data.</text>
</comment>
<gene>
    <name evidence="2" type="ORF">A3843_05295</name>
</gene>